<proteinExistence type="predicted"/>
<gene>
    <name evidence="1" type="ORF">LCGC14_2635170</name>
</gene>
<comment type="caution">
    <text evidence="1">The sequence shown here is derived from an EMBL/GenBank/DDBJ whole genome shotgun (WGS) entry which is preliminary data.</text>
</comment>
<evidence type="ECO:0000313" key="1">
    <source>
        <dbReference type="EMBL" id="KKK99194.1"/>
    </source>
</evidence>
<organism evidence="1">
    <name type="scientific">marine sediment metagenome</name>
    <dbReference type="NCBI Taxonomy" id="412755"/>
    <lineage>
        <taxon>unclassified sequences</taxon>
        <taxon>metagenomes</taxon>
        <taxon>ecological metagenomes</taxon>
    </lineage>
</organism>
<protein>
    <submittedName>
        <fullName evidence="1">Uncharacterized protein</fullName>
    </submittedName>
</protein>
<reference evidence="1" key="1">
    <citation type="journal article" date="2015" name="Nature">
        <title>Complex archaea that bridge the gap between prokaryotes and eukaryotes.</title>
        <authorList>
            <person name="Spang A."/>
            <person name="Saw J.H."/>
            <person name="Jorgensen S.L."/>
            <person name="Zaremba-Niedzwiedzka K."/>
            <person name="Martijn J."/>
            <person name="Lind A.E."/>
            <person name="van Eijk R."/>
            <person name="Schleper C."/>
            <person name="Guy L."/>
            <person name="Ettema T.J."/>
        </authorList>
    </citation>
    <scope>NUCLEOTIDE SEQUENCE</scope>
</reference>
<dbReference type="AlphaFoldDB" id="A0A0F9C9Z8"/>
<name>A0A0F9C9Z8_9ZZZZ</name>
<sequence length="96" mass="11186">MRDLIPKWITDFKGFQEMPLELSADIDRLLEEQPNNPNMKDILETREFLADRYNIMQDEVDKWKAAAASGSKVWLMSKEERAGWDARVKAEELGDV</sequence>
<accession>A0A0F9C9Z8</accession>
<dbReference type="EMBL" id="LAZR01045304">
    <property type="protein sequence ID" value="KKK99194.1"/>
    <property type="molecule type" value="Genomic_DNA"/>
</dbReference>